<dbReference type="SUPFAM" id="SSF64288">
    <property type="entry name" value="Chorismate lyase-like"/>
    <property type="match status" value="1"/>
</dbReference>
<sequence length="169" mass="18876">MNNTFLWQKQEETRLAGISEPVRQLLQCQSLTAGLKESGYGFSVSVLHLGRLGADSLLADGWPEWQQQWFGRDVCLCLDGTPVVWARSLCLPSAHIWQEILNCGTRPLGERLFDGSLPLQRSAFEYLPGGRLEGEIGLFVAARRSFFELSGQKLGLVECFLPALSDYLK</sequence>
<dbReference type="RefSeq" id="WP_004283479.1">
    <property type="nucleotide sequence ID" value="NZ_CAUJRG010000001.1"/>
</dbReference>
<proteinExistence type="predicted"/>
<dbReference type="AlphaFoldDB" id="A0A3S4ZE19"/>
<dbReference type="EMBL" id="LR134533">
    <property type="protein sequence ID" value="VEJ51687.1"/>
    <property type="molecule type" value="Genomic_DNA"/>
</dbReference>
<reference evidence="2 3" key="1">
    <citation type="submission" date="2018-12" db="EMBL/GenBank/DDBJ databases">
        <authorList>
            <consortium name="Pathogen Informatics"/>
        </authorList>
    </citation>
    <scope>NUCLEOTIDE SEQUENCE [LARGE SCALE GENOMIC DNA]</scope>
    <source>
        <strain evidence="2 3">NCTC12742</strain>
    </source>
</reference>
<dbReference type="Pfam" id="PF04345">
    <property type="entry name" value="Chor_lyase"/>
    <property type="match status" value="1"/>
</dbReference>
<dbReference type="Proteomes" id="UP000272771">
    <property type="component" value="Chromosome"/>
</dbReference>
<dbReference type="Gene3D" id="3.40.1410.10">
    <property type="entry name" value="Chorismate lyase-like"/>
    <property type="match status" value="1"/>
</dbReference>
<dbReference type="STRING" id="28091.SAMEA3174300_00149"/>
<dbReference type="OrthoDB" id="8606430at2"/>
<gene>
    <name evidence="2" type="ORF">NCTC12742_01587</name>
</gene>
<evidence type="ECO:0000256" key="1">
    <source>
        <dbReference type="ARBA" id="ARBA00023317"/>
    </source>
</evidence>
<dbReference type="GO" id="GO:0006744">
    <property type="term" value="P:ubiquinone biosynthetic process"/>
    <property type="evidence" value="ECO:0007669"/>
    <property type="project" value="InterPro"/>
</dbReference>
<protein>
    <submittedName>
        <fullName evidence="2">Putative 4-hydroxybenzoate synthetase</fullName>
    </submittedName>
</protein>
<dbReference type="InterPro" id="IPR007440">
    <property type="entry name" value="Chorismate--pyruvate_lyase"/>
</dbReference>
<organism evidence="2 3">
    <name type="scientific">Neisseria weaveri</name>
    <dbReference type="NCBI Taxonomy" id="28091"/>
    <lineage>
        <taxon>Bacteria</taxon>
        <taxon>Pseudomonadati</taxon>
        <taxon>Pseudomonadota</taxon>
        <taxon>Betaproteobacteria</taxon>
        <taxon>Neisseriales</taxon>
        <taxon>Neisseriaceae</taxon>
        <taxon>Neisseria</taxon>
    </lineage>
</organism>
<keyword evidence="1" id="KW-0670">Pyruvate</keyword>
<evidence type="ECO:0000313" key="2">
    <source>
        <dbReference type="EMBL" id="VEJ51687.1"/>
    </source>
</evidence>
<evidence type="ECO:0000313" key="3">
    <source>
        <dbReference type="Proteomes" id="UP000272771"/>
    </source>
</evidence>
<accession>A0A3S4ZE19</accession>
<dbReference type="GO" id="GO:0008813">
    <property type="term" value="F:chorismate lyase activity"/>
    <property type="evidence" value="ECO:0007669"/>
    <property type="project" value="InterPro"/>
</dbReference>
<keyword evidence="3" id="KW-1185">Reference proteome</keyword>
<dbReference type="InterPro" id="IPR028978">
    <property type="entry name" value="Chorismate_lyase_/UTRA_dom_sf"/>
</dbReference>
<name>A0A3S4ZE19_9NEIS</name>
<dbReference type="GO" id="GO:0005737">
    <property type="term" value="C:cytoplasm"/>
    <property type="evidence" value="ECO:0007669"/>
    <property type="project" value="InterPro"/>
</dbReference>